<accession>A0A0B6ZVM5</accession>
<evidence type="ECO:0000256" key="1">
    <source>
        <dbReference type="ARBA" id="ARBA00004477"/>
    </source>
</evidence>
<evidence type="ECO:0000256" key="9">
    <source>
        <dbReference type="PROSITE-ProRule" id="PRU01087"/>
    </source>
</evidence>
<keyword evidence="4 9" id="KW-0812">Transmembrane</keyword>
<dbReference type="InterPro" id="IPR016964">
    <property type="entry name" value="Sigma2_recept"/>
</dbReference>
<evidence type="ECO:0000256" key="8">
    <source>
        <dbReference type="ARBA" id="ARBA00031073"/>
    </source>
</evidence>
<feature type="non-terminal residue" evidence="12">
    <location>
        <position position="1"/>
    </location>
</feature>
<evidence type="ECO:0000259" key="11">
    <source>
        <dbReference type="PROSITE" id="PS51751"/>
    </source>
</evidence>
<keyword evidence="5" id="KW-0256">Endoplasmic reticulum</keyword>
<comment type="similarity">
    <text evidence="2">Belongs to the TMEM97/sigma-2 receptor family.</text>
</comment>
<dbReference type="PANTHER" id="PTHR31204:SF1">
    <property type="entry name" value="SIGMA INTRACELLULAR RECEPTOR 2"/>
    <property type="match status" value="1"/>
</dbReference>
<evidence type="ECO:0000256" key="10">
    <source>
        <dbReference type="SAM" id="Phobius"/>
    </source>
</evidence>
<gene>
    <name evidence="12" type="primary">ORF80091</name>
</gene>
<reference evidence="12" key="1">
    <citation type="submission" date="2014-12" db="EMBL/GenBank/DDBJ databases">
        <title>Insight into the proteome of Arion vulgaris.</title>
        <authorList>
            <person name="Aradska J."/>
            <person name="Bulat T."/>
            <person name="Smidak R."/>
            <person name="Sarate P."/>
            <person name="Gangsoo J."/>
            <person name="Sialana F."/>
            <person name="Bilban M."/>
            <person name="Lubec G."/>
        </authorList>
    </citation>
    <scope>NUCLEOTIDE SEQUENCE</scope>
    <source>
        <tissue evidence="12">Skin</tissue>
    </source>
</reference>
<feature type="transmembrane region" description="Helical" evidence="10">
    <location>
        <begin position="159"/>
        <end position="183"/>
    </location>
</feature>
<feature type="transmembrane region" description="Helical" evidence="10">
    <location>
        <begin position="27"/>
        <end position="46"/>
    </location>
</feature>
<evidence type="ECO:0000256" key="7">
    <source>
        <dbReference type="ARBA" id="ARBA00023136"/>
    </source>
</evidence>
<comment type="subcellular location">
    <subcellularLocation>
        <location evidence="1">Endoplasmic reticulum membrane</location>
        <topology evidence="1">Multi-pass membrane protein</topology>
    </subcellularLocation>
</comment>
<evidence type="ECO:0000256" key="3">
    <source>
        <dbReference type="ARBA" id="ARBA00018102"/>
    </source>
</evidence>
<dbReference type="PANTHER" id="PTHR31204">
    <property type="entry name" value="SIGMA INTRACELLULAR RECEPTOR 2"/>
    <property type="match status" value="1"/>
</dbReference>
<proteinExistence type="inferred from homology"/>
<dbReference type="PIRSF" id="PIRSF031032">
    <property type="entry name" value="TMP_97_prd"/>
    <property type="match status" value="1"/>
</dbReference>
<evidence type="ECO:0000256" key="4">
    <source>
        <dbReference type="ARBA" id="ARBA00022692"/>
    </source>
</evidence>
<organism evidence="12">
    <name type="scientific">Arion vulgaris</name>
    <dbReference type="NCBI Taxonomy" id="1028688"/>
    <lineage>
        <taxon>Eukaryota</taxon>
        <taxon>Metazoa</taxon>
        <taxon>Spiralia</taxon>
        <taxon>Lophotrochozoa</taxon>
        <taxon>Mollusca</taxon>
        <taxon>Gastropoda</taxon>
        <taxon>Heterobranchia</taxon>
        <taxon>Euthyneura</taxon>
        <taxon>Panpulmonata</taxon>
        <taxon>Eupulmonata</taxon>
        <taxon>Stylommatophora</taxon>
        <taxon>Helicina</taxon>
        <taxon>Arionoidea</taxon>
        <taxon>Arionidae</taxon>
        <taxon>Arion</taxon>
    </lineage>
</organism>
<dbReference type="InterPro" id="IPR051987">
    <property type="entry name" value="Sigma-2_receptor-like"/>
</dbReference>
<keyword evidence="6 9" id="KW-1133">Transmembrane helix</keyword>
<evidence type="ECO:0000256" key="5">
    <source>
        <dbReference type="ARBA" id="ARBA00022824"/>
    </source>
</evidence>
<dbReference type="GO" id="GO:0005789">
    <property type="term" value="C:endoplasmic reticulum membrane"/>
    <property type="evidence" value="ECO:0007669"/>
    <property type="project" value="UniProtKB-SubCell"/>
</dbReference>
<dbReference type="PROSITE" id="PS51751">
    <property type="entry name" value="EXPERA"/>
    <property type="match status" value="1"/>
</dbReference>
<dbReference type="EMBL" id="HACG01024996">
    <property type="protein sequence ID" value="CEK71861.1"/>
    <property type="molecule type" value="Transcribed_RNA"/>
</dbReference>
<feature type="domain" description="EXPERA" evidence="11">
    <location>
        <begin position="28"/>
        <end position="174"/>
    </location>
</feature>
<protein>
    <recommendedName>
        <fullName evidence="3">Sigma intracellular receptor 2</fullName>
    </recommendedName>
    <alternativeName>
        <fullName evidence="8">Transmembrane protein 97</fullName>
    </alternativeName>
</protein>
<dbReference type="InterPro" id="IPR033118">
    <property type="entry name" value="EXPERA"/>
</dbReference>
<name>A0A0B6ZVM5_9EUPU</name>
<evidence type="ECO:0000256" key="6">
    <source>
        <dbReference type="ARBA" id="ARBA00022989"/>
    </source>
</evidence>
<dbReference type="Pfam" id="PF05241">
    <property type="entry name" value="EBP"/>
    <property type="match status" value="1"/>
</dbReference>
<keyword evidence="7 9" id="KW-0472">Membrane</keyword>
<feature type="transmembrane region" description="Helical" evidence="10">
    <location>
        <begin position="117"/>
        <end position="139"/>
    </location>
</feature>
<feature type="transmembrane region" description="Helical" evidence="10">
    <location>
        <begin position="82"/>
        <end position="105"/>
    </location>
</feature>
<sequence>KCIYKTVGADKQPFLRIRQTKGTKMRFLDVVFFIYFLTHIPIALFVDFQGLFPLKYFPEQLIGLKEWYCREYRDPMLITSPAWYKSLIVCELFQFPFFFIAAYGFFKGARKCKWLRLPCIIYGSHVATTLAPIIAHVLLHDFSHEKLPSPRNLNERLLLLSFYSPYFLIPVAIVLDAVFSSAYRHSSQDQQQKHTKKIK</sequence>
<evidence type="ECO:0000313" key="12">
    <source>
        <dbReference type="EMBL" id="CEK71861.1"/>
    </source>
</evidence>
<evidence type="ECO:0000256" key="2">
    <source>
        <dbReference type="ARBA" id="ARBA00009096"/>
    </source>
</evidence>
<dbReference type="AlphaFoldDB" id="A0A0B6ZVM5"/>